<dbReference type="InterPro" id="IPR036322">
    <property type="entry name" value="WD40_repeat_dom_sf"/>
</dbReference>
<dbReference type="InterPro" id="IPR042197">
    <property type="entry name" value="Apaf_helical"/>
</dbReference>
<dbReference type="Gene3D" id="1.10.8.430">
    <property type="entry name" value="Helical domain of apoptotic protease-activating factors"/>
    <property type="match status" value="1"/>
</dbReference>
<dbReference type="GO" id="GO:0006915">
    <property type="term" value="P:apoptotic process"/>
    <property type="evidence" value="ECO:0007669"/>
    <property type="project" value="UniProtKB-KW"/>
</dbReference>
<name>A0A2P4TEK3_BAMTH</name>
<evidence type="ECO:0000256" key="1">
    <source>
        <dbReference type="ARBA" id="ARBA00022574"/>
    </source>
</evidence>
<dbReference type="Pfam" id="PF00931">
    <property type="entry name" value="NB-ARC"/>
    <property type="match status" value="1"/>
</dbReference>
<feature type="domain" description="CARD" evidence="5">
    <location>
        <begin position="1"/>
        <end position="90"/>
    </location>
</feature>
<keyword evidence="3" id="KW-0677">Repeat</keyword>
<dbReference type="InterPro" id="IPR002182">
    <property type="entry name" value="NB-ARC"/>
</dbReference>
<dbReference type="Pfam" id="PF17908">
    <property type="entry name" value="APAF1_C"/>
    <property type="match status" value="1"/>
</dbReference>
<dbReference type="InterPro" id="IPR048975">
    <property type="entry name" value="WHD_APAF1"/>
</dbReference>
<dbReference type="FunFam" id="1.10.8.430:FF:000001">
    <property type="entry name" value="Apoptotic protease-activating factor 1"/>
    <property type="match status" value="1"/>
</dbReference>
<dbReference type="InterPro" id="IPR041452">
    <property type="entry name" value="APAF1_C"/>
</dbReference>
<dbReference type="SUPFAM" id="SSF50978">
    <property type="entry name" value="WD40 repeat-like"/>
    <property type="match status" value="1"/>
</dbReference>
<dbReference type="Gene3D" id="1.25.40.370">
    <property type="match status" value="1"/>
</dbReference>
<dbReference type="GO" id="GO:0042981">
    <property type="term" value="P:regulation of apoptotic process"/>
    <property type="evidence" value="ECO:0007669"/>
    <property type="project" value="InterPro"/>
</dbReference>
<dbReference type="InterPro" id="IPR001315">
    <property type="entry name" value="CARD"/>
</dbReference>
<dbReference type="SUPFAM" id="SSF52540">
    <property type="entry name" value="P-loop containing nucleoside triphosphate hydrolases"/>
    <property type="match status" value="1"/>
</dbReference>
<protein>
    <recommendedName>
        <fullName evidence="5">CARD domain-containing protein</fullName>
    </recommendedName>
</protein>
<evidence type="ECO:0000313" key="6">
    <source>
        <dbReference type="EMBL" id="POI34758.1"/>
    </source>
</evidence>
<dbReference type="PROSITE" id="PS50294">
    <property type="entry name" value="WD_REPEATS_REGION"/>
    <property type="match status" value="2"/>
</dbReference>
<dbReference type="InterPro" id="IPR036388">
    <property type="entry name" value="WH-like_DNA-bd_sf"/>
</dbReference>
<evidence type="ECO:0000256" key="2">
    <source>
        <dbReference type="ARBA" id="ARBA00022703"/>
    </source>
</evidence>
<dbReference type="SMART" id="SM00320">
    <property type="entry name" value="WD40"/>
    <property type="match status" value="4"/>
</dbReference>
<feature type="non-terminal residue" evidence="6">
    <location>
        <position position="797"/>
    </location>
</feature>
<dbReference type="FunFam" id="1.10.10.10:FF:000204">
    <property type="entry name" value="Apoptotic protease-activating factor 1"/>
    <property type="match status" value="1"/>
</dbReference>
<keyword evidence="2" id="KW-0053">Apoptosis</keyword>
<evidence type="ECO:0000313" key="7">
    <source>
        <dbReference type="Proteomes" id="UP000237246"/>
    </source>
</evidence>
<organism evidence="6 7">
    <name type="scientific">Bambusicola thoracicus</name>
    <name type="common">Chinese bamboo-partridge</name>
    <name type="synonym">Perdix thoracica</name>
    <dbReference type="NCBI Taxonomy" id="9083"/>
    <lineage>
        <taxon>Eukaryota</taxon>
        <taxon>Metazoa</taxon>
        <taxon>Chordata</taxon>
        <taxon>Craniata</taxon>
        <taxon>Vertebrata</taxon>
        <taxon>Euteleostomi</taxon>
        <taxon>Archelosauria</taxon>
        <taxon>Archosauria</taxon>
        <taxon>Dinosauria</taxon>
        <taxon>Saurischia</taxon>
        <taxon>Theropoda</taxon>
        <taxon>Coelurosauria</taxon>
        <taxon>Aves</taxon>
        <taxon>Neognathae</taxon>
        <taxon>Galloanserae</taxon>
        <taxon>Galliformes</taxon>
        <taxon>Phasianidae</taxon>
        <taxon>Perdicinae</taxon>
        <taxon>Bambusicola</taxon>
    </lineage>
</organism>
<dbReference type="InterPro" id="IPR011029">
    <property type="entry name" value="DEATH-like_dom_sf"/>
</dbReference>
<dbReference type="Pfam" id="PF00619">
    <property type="entry name" value="CARD"/>
    <property type="match status" value="1"/>
</dbReference>
<accession>A0A2P4TEK3</accession>
<proteinExistence type="predicted"/>
<dbReference type="Pfam" id="PF00400">
    <property type="entry name" value="WD40"/>
    <property type="match status" value="2"/>
</dbReference>
<dbReference type="Gene3D" id="1.10.10.10">
    <property type="entry name" value="Winged helix-like DNA-binding domain superfamily/Winged helix DNA-binding domain"/>
    <property type="match status" value="1"/>
</dbReference>
<dbReference type="PROSITE" id="PS50082">
    <property type="entry name" value="WD_REPEATS_2"/>
    <property type="match status" value="2"/>
</dbReference>
<evidence type="ECO:0000256" key="3">
    <source>
        <dbReference type="ARBA" id="ARBA00022737"/>
    </source>
</evidence>
<dbReference type="GO" id="GO:0005829">
    <property type="term" value="C:cytosol"/>
    <property type="evidence" value="ECO:0007669"/>
    <property type="project" value="UniProtKB-ARBA"/>
</dbReference>
<evidence type="ECO:0000259" key="5">
    <source>
        <dbReference type="PROSITE" id="PS50209"/>
    </source>
</evidence>
<dbReference type="PANTHER" id="PTHR22845:SF5">
    <property type="entry name" value="APOPTOTIC PROTEASE-ACTIVATING FACTOR 1"/>
    <property type="match status" value="1"/>
</dbReference>
<dbReference type="PROSITE" id="PS50209">
    <property type="entry name" value="CARD"/>
    <property type="match status" value="1"/>
</dbReference>
<dbReference type="FunFam" id="1.10.533.10:FF:000081">
    <property type="entry name" value="Apoptotic protease-activating factor 1"/>
    <property type="match status" value="1"/>
</dbReference>
<dbReference type="AlphaFoldDB" id="A0A2P4TEK3"/>
<dbReference type="FunFam" id="1.25.40.370:FF:000001">
    <property type="entry name" value="Apoptotic protease-activating factor 1"/>
    <property type="match status" value="1"/>
</dbReference>
<dbReference type="Gene3D" id="3.40.50.300">
    <property type="entry name" value="P-loop containing nucleotide triphosphate hydrolases"/>
    <property type="match status" value="1"/>
</dbReference>
<dbReference type="PROSITE" id="PS00678">
    <property type="entry name" value="WD_REPEATS_1"/>
    <property type="match status" value="1"/>
</dbReference>
<dbReference type="InterPro" id="IPR027417">
    <property type="entry name" value="P-loop_NTPase"/>
</dbReference>
<sequence>MDGNSRMCLITNRQALEKDIKTSYIMDRMVADQVLTLQEEEKVKQQNTQKERAAMLINTLLTKDNNAYRSFYNALLHEGYRDLAALLQDGIPVFSKNGKNAMDEMTSYVKTALCEGGVPQRPVVFVSRPKLVDDIKQKLRSLGSDPGWVTVYGMAGCGKTVLTAEALRDHQLLQGYFPGGVHWISVGKQDKAGLLIKLQNLCSRLEHDSTLPQRPPLNIEEAKDRLRLLMLRKYPRSLLVLDDIWDSWVLKAFDNQCQVLITSRDRSVTDAVSGNKYEIHVESGLTHEKGLEVLALFVNMKISELPEQANCIITECKGSPLVISLIGALLRDFPSRWEYYLKQLQNKQFKRIRKSSSYDYEALDEAMSISVEQLSNDLKEYYKDLSILPKDVKVPTKVLCILWDMETEEVEDILQEFVNKSLLFCDRNGNSFHYYLHDLQLDFLTEKNRNQLQELHKNIVNQYKRYYKLHVPVLSQEDCMYWYNFLAYHMAGANMQKELRDLMFSLDWIKAKTELVGPAHLIHEYVEYSSVLDEKVFKAESGERLLEISAHDDEILCCTFSADDKYVATCSADKKVKLWNVQSANELRTIEIKDFFRNADEQQDDVEVLVKCCSWSRSSDTILVVAKNKLLLWNIKSLSKVADCRGHMSWVHCVTFSSDGSLFLTSSEDQTIRIWETNKVCKSSDAVLKSELDVVFHNGEVTILAIYNQKHIQLINGNTDSIIMQTEPQESLICCCCLSEDLKFAAFGQEDGAIKVLQLLDGKVLTSREAYRTSVQHCRFTTDCQTLISSAHDAVIQ</sequence>
<dbReference type="Proteomes" id="UP000237246">
    <property type="component" value="Unassembled WGS sequence"/>
</dbReference>
<dbReference type="EMBL" id="PPHD01001292">
    <property type="protein sequence ID" value="POI34758.1"/>
    <property type="molecule type" value="Genomic_DNA"/>
</dbReference>
<dbReference type="InterPro" id="IPR019775">
    <property type="entry name" value="WD40_repeat_CS"/>
</dbReference>
<evidence type="ECO:0000256" key="4">
    <source>
        <dbReference type="PROSITE-ProRule" id="PRU00221"/>
    </source>
</evidence>
<keyword evidence="7" id="KW-1185">Reference proteome</keyword>
<dbReference type="PANTHER" id="PTHR22845">
    <property type="entry name" value="APOPTOTIC PROTEASE-ACTIVATING FACTOR 1"/>
    <property type="match status" value="1"/>
</dbReference>
<dbReference type="GO" id="GO:0043531">
    <property type="term" value="F:ADP binding"/>
    <property type="evidence" value="ECO:0007669"/>
    <property type="project" value="InterPro"/>
</dbReference>
<dbReference type="Gene3D" id="2.130.10.10">
    <property type="entry name" value="YVTN repeat-like/Quinoprotein amine dehydrogenase"/>
    <property type="match status" value="2"/>
</dbReference>
<dbReference type="Pfam" id="PF21296">
    <property type="entry name" value="WHD_APAF1"/>
    <property type="match status" value="1"/>
</dbReference>
<dbReference type="SUPFAM" id="SSF47986">
    <property type="entry name" value="DEATH domain"/>
    <property type="match status" value="1"/>
</dbReference>
<keyword evidence="1 4" id="KW-0853">WD repeat</keyword>
<dbReference type="OrthoDB" id="1357022at2759"/>
<dbReference type="Gene3D" id="1.10.533.10">
    <property type="entry name" value="Death Domain, Fas"/>
    <property type="match status" value="1"/>
</dbReference>
<feature type="repeat" description="WD" evidence="4">
    <location>
        <begin position="644"/>
        <end position="676"/>
    </location>
</feature>
<dbReference type="FunFam" id="3.40.50.300:FF:000502">
    <property type="entry name" value="Apoptotic protease-activating factor 1"/>
    <property type="match status" value="1"/>
</dbReference>
<dbReference type="InterPro" id="IPR015943">
    <property type="entry name" value="WD40/YVTN_repeat-like_dom_sf"/>
</dbReference>
<gene>
    <name evidence="6" type="ORF">CIB84_001491</name>
</gene>
<dbReference type="InterPro" id="IPR001680">
    <property type="entry name" value="WD40_rpt"/>
</dbReference>
<dbReference type="PRINTS" id="PR00364">
    <property type="entry name" value="DISEASERSIST"/>
</dbReference>
<feature type="repeat" description="WD" evidence="4">
    <location>
        <begin position="548"/>
        <end position="589"/>
    </location>
</feature>
<reference evidence="6 7" key="1">
    <citation type="submission" date="2018-01" db="EMBL/GenBank/DDBJ databases">
        <title>Comparison of the Chinese Bamboo Partridge and Red Junglefowl genome sequences highlights the importance of demography in genome evolution.</title>
        <authorList>
            <person name="Tiley G.P."/>
            <person name="Kimball R.T."/>
            <person name="Braun E.L."/>
            <person name="Burleigh J.G."/>
        </authorList>
    </citation>
    <scope>NUCLEOTIDE SEQUENCE [LARGE SCALE GENOMIC DNA]</scope>
    <source>
        <strain evidence="6">RTK389</strain>
        <tissue evidence="6">Blood</tissue>
    </source>
</reference>
<comment type="caution">
    <text evidence="6">The sequence shown here is derived from an EMBL/GenBank/DDBJ whole genome shotgun (WGS) entry which is preliminary data.</text>
</comment>